<dbReference type="Proteomes" id="UP000654345">
    <property type="component" value="Unassembled WGS sequence"/>
</dbReference>
<dbReference type="EMBL" id="BNJG01000002">
    <property type="protein sequence ID" value="GHO55940.1"/>
    <property type="molecule type" value="Genomic_DNA"/>
</dbReference>
<evidence type="ECO:0000256" key="1">
    <source>
        <dbReference type="SAM" id="MobiDB-lite"/>
    </source>
</evidence>
<proteinExistence type="predicted"/>
<evidence type="ECO:0000313" key="3">
    <source>
        <dbReference type="Proteomes" id="UP000654345"/>
    </source>
</evidence>
<reference evidence="2 3" key="1">
    <citation type="journal article" date="2021" name="Int. J. Syst. Evol. Microbiol.">
        <title>Reticulibacter mediterranei gen. nov., sp. nov., within the new family Reticulibacteraceae fam. nov., and Ktedonospora formicarum gen. nov., sp. nov., Ktedonobacter robiniae sp. nov., Dictyobacter formicarum sp. nov. and Dictyobacter arantiisoli sp. nov., belonging to the class Ktedonobacteria.</title>
        <authorList>
            <person name="Yabe S."/>
            <person name="Zheng Y."/>
            <person name="Wang C.M."/>
            <person name="Sakai Y."/>
            <person name="Abe K."/>
            <person name="Yokota A."/>
            <person name="Donadio S."/>
            <person name="Cavaletti L."/>
            <person name="Monciardini P."/>
        </authorList>
    </citation>
    <scope>NUCLEOTIDE SEQUENCE [LARGE SCALE GENOMIC DNA]</scope>
    <source>
        <strain evidence="2 3">SOSP1-30</strain>
    </source>
</reference>
<sequence length="45" mass="5243">MLFREVEEEDTISGALTEMSFARKRETREDDDLSSFCGEHSTKEE</sequence>
<comment type="caution">
    <text evidence="2">The sequence shown here is derived from an EMBL/GenBank/DDBJ whole genome shotgun (WGS) entry which is preliminary data.</text>
</comment>
<keyword evidence="3" id="KW-1185">Reference proteome</keyword>
<organism evidence="2 3">
    <name type="scientific">Ktedonobacter robiniae</name>
    <dbReference type="NCBI Taxonomy" id="2778365"/>
    <lineage>
        <taxon>Bacteria</taxon>
        <taxon>Bacillati</taxon>
        <taxon>Chloroflexota</taxon>
        <taxon>Ktedonobacteria</taxon>
        <taxon>Ktedonobacterales</taxon>
        <taxon>Ktedonobacteraceae</taxon>
        <taxon>Ktedonobacter</taxon>
    </lineage>
</organism>
<evidence type="ECO:0000313" key="2">
    <source>
        <dbReference type="EMBL" id="GHO55940.1"/>
    </source>
</evidence>
<feature type="region of interest" description="Disordered" evidence="1">
    <location>
        <begin position="23"/>
        <end position="45"/>
    </location>
</feature>
<protein>
    <submittedName>
        <fullName evidence="2">Uncharacterized protein</fullName>
    </submittedName>
</protein>
<name>A0ABQ3UU33_9CHLR</name>
<accession>A0ABQ3UU33</accession>
<gene>
    <name evidence="2" type="ORF">KSB_44150</name>
</gene>